<dbReference type="InterPro" id="IPR012654">
    <property type="entry name" value="CHP02391"/>
</dbReference>
<dbReference type="OrthoDB" id="1863356at2"/>
<dbReference type="RefSeq" id="WP_059139505.1">
    <property type="nucleotide sequence ID" value="NZ_LMBR01000221.1"/>
</dbReference>
<name>A0A101J5H9_CHLLI</name>
<dbReference type="AlphaFoldDB" id="A0A101J5H9"/>
<protein>
    <recommendedName>
        <fullName evidence="1">Conserved hypothetical protein CHP02391 domain-containing protein</fullName>
    </recommendedName>
</protein>
<feature type="domain" description="Conserved hypothetical protein CHP02391" evidence="1">
    <location>
        <begin position="137"/>
        <end position="256"/>
    </location>
</feature>
<sequence>MSAHPPFDPGTVEAVAKVLGEAGSGSDISRYFELSALIDDSGESTKWRRLNSVFLKSQATTKSANQILAFIRSFLVPSRFVGKRDEFEHHRGELNAILILHGLEYGKDGQLRYATQAKTLDEAEARAKGVRNMLAPRKTHSEVYKYCQPELMQENYFHAVFEACKGLFQRIRNLSGVEADGAILIDKVFSVEKPFLAFNTLQTETEKSEHKGFAQLLKGCAAAIRNPLAHGPKILWQGETDAVDYLTLISMLHRKLDQCVKIPNLSRGGLHGS</sequence>
<keyword evidence="3" id="KW-1185">Reference proteome</keyword>
<reference evidence="2 3" key="1">
    <citation type="submission" date="2015-10" db="EMBL/GenBank/DDBJ databases">
        <title>Draft Genome Sequence of Chlorobium limicola strain Frasassi Growing under Artificial Lighting in the Frasassi Cave System.</title>
        <authorList>
            <person name="Mansor M."/>
            <person name="Macalady J."/>
        </authorList>
    </citation>
    <scope>NUCLEOTIDE SEQUENCE [LARGE SCALE GENOMIC DNA]</scope>
    <source>
        <strain evidence="2 3">Frasassi</strain>
    </source>
</reference>
<accession>A0A101J5H9</accession>
<gene>
    <name evidence="2" type="ORF">ASB62_08705</name>
</gene>
<evidence type="ECO:0000313" key="3">
    <source>
        <dbReference type="Proteomes" id="UP000053937"/>
    </source>
</evidence>
<evidence type="ECO:0000313" key="2">
    <source>
        <dbReference type="EMBL" id="KUL20600.1"/>
    </source>
</evidence>
<comment type="caution">
    <text evidence="2">The sequence shown here is derived from an EMBL/GenBank/DDBJ whole genome shotgun (WGS) entry which is preliminary data.</text>
</comment>
<organism evidence="2 3">
    <name type="scientific">Chlorobium limicola</name>
    <dbReference type="NCBI Taxonomy" id="1092"/>
    <lineage>
        <taxon>Bacteria</taxon>
        <taxon>Pseudomonadati</taxon>
        <taxon>Chlorobiota</taxon>
        <taxon>Chlorobiia</taxon>
        <taxon>Chlorobiales</taxon>
        <taxon>Chlorobiaceae</taxon>
        <taxon>Chlorobium/Pelodictyon group</taxon>
        <taxon>Chlorobium</taxon>
    </lineage>
</organism>
<evidence type="ECO:0000259" key="1">
    <source>
        <dbReference type="Pfam" id="PF09509"/>
    </source>
</evidence>
<dbReference type="NCBIfam" id="TIGR02391">
    <property type="entry name" value="hypoth_ymh"/>
    <property type="match status" value="1"/>
</dbReference>
<dbReference type="EMBL" id="LMBR01000221">
    <property type="protein sequence ID" value="KUL20600.1"/>
    <property type="molecule type" value="Genomic_DNA"/>
</dbReference>
<dbReference type="Pfam" id="PF09509">
    <property type="entry name" value="Hypoth_Ymh"/>
    <property type="match status" value="1"/>
</dbReference>
<dbReference type="Proteomes" id="UP000053937">
    <property type="component" value="Unassembled WGS sequence"/>
</dbReference>
<proteinExistence type="predicted"/>